<sequence length="128" mass="14206">MAEKEKMAKAENSRRGPFRLFVTVIWTIVPGEFPVSRETSSQVSSSPKKRLKVTPEVVSALDRTNLSDRKATPLLQAVASSSGLTPASRSTLRRSRMMTRTALAEDIKTSFQEFINAEEPPLIVTLGW</sequence>
<reference evidence="1" key="1">
    <citation type="submission" date="2020-07" db="EMBL/GenBank/DDBJ databases">
        <title>The High-quality genome of the commercially important snow crab, Chionoecetes opilio.</title>
        <authorList>
            <person name="Jeong J.-H."/>
            <person name="Ryu S."/>
        </authorList>
    </citation>
    <scope>NUCLEOTIDE SEQUENCE</scope>
    <source>
        <strain evidence="1">MADBK_172401_WGS</strain>
        <tissue evidence="1">Digestive gland</tissue>
    </source>
</reference>
<evidence type="ECO:0000313" key="1">
    <source>
        <dbReference type="EMBL" id="KAG0701139.1"/>
    </source>
</evidence>
<dbReference type="EMBL" id="JACEEZ010025401">
    <property type="protein sequence ID" value="KAG0701139.1"/>
    <property type="molecule type" value="Genomic_DNA"/>
</dbReference>
<comment type="caution">
    <text evidence="1">The sequence shown here is derived from an EMBL/GenBank/DDBJ whole genome shotgun (WGS) entry which is preliminary data.</text>
</comment>
<evidence type="ECO:0000313" key="2">
    <source>
        <dbReference type="Proteomes" id="UP000770661"/>
    </source>
</evidence>
<organism evidence="1 2">
    <name type="scientific">Chionoecetes opilio</name>
    <name type="common">Atlantic snow crab</name>
    <name type="synonym">Cancer opilio</name>
    <dbReference type="NCBI Taxonomy" id="41210"/>
    <lineage>
        <taxon>Eukaryota</taxon>
        <taxon>Metazoa</taxon>
        <taxon>Ecdysozoa</taxon>
        <taxon>Arthropoda</taxon>
        <taxon>Crustacea</taxon>
        <taxon>Multicrustacea</taxon>
        <taxon>Malacostraca</taxon>
        <taxon>Eumalacostraca</taxon>
        <taxon>Eucarida</taxon>
        <taxon>Decapoda</taxon>
        <taxon>Pleocyemata</taxon>
        <taxon>Brachyura</taxon>
        <taxon>Eubrachyura</taxon>
        <taxon>Majoidea</taxon>
        <taxon>Majidae</taxon>
        <taxon>Chionoecetes</taxon>
    </lineage>
</organism>
<dbReference type="Proteomes" id="UP000770661">
    <property type="component" value="Unassembled WGS sequence"/>
</dbReference>
<name>A0A8J8WFS0_CHIOP</name>
<dbReference type="AlphaFoldDB" id="A0A8J8WFS0"/>
<keyword evidence="2" id="KW-1185">Reference proteome</keyword>
<accession>A0A8J8WFS0</accession>
<gene>
    <name evidence="1" type="ORF">GWK47_025388</name>
</gene>
<proteinExistence type="predicted"/>
<protein>
    <submittedName>
        <fullName evidence="1">Uncharacterized protein</fullName>
    </submittedName>
</protein>